<reference evidence="1 2" key="1">
    <citation type="submission" date="2023-11" db="EMBL/GenBank/DDBJ databases">
        <authorList>
            <person name="Hedman E."/>
            <person name="Englund M."/>
            <person name="Stromberg M."/>
            <person name="Nyberg Akerstrom W."/>
            <person name="Nylinder S."/>
            <person name="Jareborg N."/>
            <person name="Kallberg Y."/>
            <person name="Kronander E."/>
        </authorList>
    </citation>
    <scope>NUCLEOTIDE SEQUENCE [LARGE SCALE GENOMIC DNA]</scope>
</reference>
<proteinExistence type="predicted"/>
<comment type="caution">
    <text evidence="1">The sequence shown here is derived from an EMBL/GenBank/DDBJ whole genome shotgun (WGS) entry which is preliminary data.</text>
</comment>
<accession>A0AAV1LSK0</accession>
<organism evidence="1 2">
    <name type="scientific">Parnassius mnemosyne</name>
    <name type="common">clouded apollo</name>
    <dbReference type="NCBI Taxonomy" id="213953"/>
    <lineage>
        <taxon>Eukaryota</taxon>
        <taxon>Metazoa</taxon>
        <taxon>Ecdysozoa</taxon>
        <taxon>Arthropoda</taxon>
        <taxon>Hexapoda</taxon>
        <taxon>Insecta</taxon>
        <taxon>Pterygota</taxon>
        <taxon>Neoptera</taxon>
        <taxon>Endopterygota</taxon>
        <taxon>Lepidoptera</taxon>
        <taxon>Glossata</taxon>
        <taxon>Ditrysia</taxon>
        <taxon>Papilionoidea</taxon>
        <taxon>Papilionidae</taxon>
        <taxon>Parnassiinae</taxon>
        <taxon>Parnassini</taxon>
        <taxon>Parnassius</taxon>
        <taxon>Driopa</taxon>
    </lineage>
</organism>
<dbReference type="AlphaFoldDB" id="A0AAV1LSK0"/>
<keyword evidence="2" id="KW-1185">Reference proteome</keyword>
<evidence type="ECO:0000313" key="1">
    <source>
        <dbReference type="EMBL" id="CAK1597855.1"/>
    </source>
</evidence>
<dbReference type="Proteomes" id="UP001314205">
    <property type="component" value="Unassembled WGS sequence"/>
</dbReference>
<evidence type="ECO:0000313" key="2">
    <source>
        <dbReference type="Proteomes" id="UP001314205"/>
    </source>
</evidence>
<gene>
    <name evidence="1" type="ORF">PARMNEM_LOCUS16961</name>
</gene>
<name>A0AAV1LSK0_9NEOP</name>
<dbReference type="EMBL" id="CAVLGL010000095">
    <property type="protein sequence ID" value="CAK1597855.1"/>
    <property type="molecule type" value="Genomic_DNA"/>
</dbReference>
<sequence>MKIFTAKKLCDHHFESNYISTGHRLIITAVPTLYLEDKQTKSDTTLRIRSCYKSMREDLKFKLKKSRKTIKDFRTRLSNVE</sequence>
<evidence type="ECO:0008006" key="3">
    <source>
        <dbReference type="Google" id="ProtNLM"/>
    </source>
</evidence>
<protein>
    <recommendedName>
        <fullName evidence="3">THAP-type domain-containing protein</fullName>
    </recommendedName>
</protein>